<evidence type="ECO:0000256" key="1">
    <source>
        <dbReference type="SAM" id="MobiDB-lite"/>
    </source>
</evidence>
<dbReference type="AlphaFoldDB" id="A0A8G2BI56"/>
<protein>
    <submittedName>
        <fullName evidence="2">Uncharacterized protein</fullName>
    </submittedName>
</protein>
<proteinExistence type="predicted"/>
<sequence length="52" mass="5214">MSFKSFWKSSGDIGKPNASTEAVTDAGAVKAPAAASPEKDVAGPANKVPPKV</sequence>
<keyword evidence="3" id="KW-1185">Reference proteome</keyword>
<comment type="caution">
    <text evidence="2">The sequence shown here is derived from an EMBL/GenBank/DDBJ whole genome shotgun (WGS) entry which is preliminary data.</text>
</comment>
<feature type="region of interest" description="Disordered" evidence="1">
    <location>
        <begin position="1"/>
        <end position="52"/>
    </location>
</feature>
<gene>
    <name evidence="2" type="ORF">SAMN05660686_02521</name>
</gene>
<evidence type="ECO:0000313" key="3">
    <source>
        <dbReference type="Proteomes" id="UP000198615"/>
    </source>
</evidence>
<dbReference type="EMBL" id="FNBW01000007">
    <property type="protein sequence ID" value="SDF84660.1"/>
    <property type="molecule type" value="Genomic_DNA"/>
</dbReference>
<feature type="compositionally biased region" description="Low complexity" evidence="1">
    <location>
        <begin position="22"/>
        <end position="35"/>
    </location>
</feature>
<organism evidence="2 3">
    <name type="scientific">Thalassobaculum litoreum DSM 18839</name>
    <dbReference type="NCBI Taxonomy" id="1123362"/>
    <lineage>
        <taxon>Bacteria</taxon>
        <taxon>Pseudomonadati</taxon>
        <taxon>Pseudomonadota</taxon>
        <taxon>Alphaproteobacteria</taxon>
        <taxon>Rhodospirillales</taxon>
        <taxon>Thalassobaculaceae</taxon>
        <taxon>Thalassobaculum</taxon>
    </lineage>
</organism>
<dbReference type="Proteomes" id="UP000198615">
    <property type="component" value="Unassembled WGS sequence"/>
</dbReference>
<name>A0A8G2BI56_9PROT</name>
<accession>A0A8G2BI56</accession>
<reference evidence="2 3" key="1">
    <citation type="submission" date="2016-10" db="EMBL/GenBank/DDBJ databases">
        <authorList>
            <person name="Varghese N."/>
            <person name="Submissions S."/>
        </authorList>
    </citation>
    <scope>NUCLEOTIDE SEQUENCE [LARGE SCALE GENOMIC DNA]</scope>
    <source>
        <strain evidence="2 3">DSM 18839</strain>
    </source>
</reference>
<evidence type="ECO:0000313" key="2">
    <source>
        <dbReference type="EMBL" id="SDF84660.1"/>
    </source>
</evidence>